<comment type="caution">
    <text evidence="4">The sequence shown here is derived from an EMBL/GenBank/DDBJ whole genome shotgun (WGS) entry which is preliminary data.</text>
</comment>
<dbReference type="EMBL" id="SNXZ01000001">
    <property type="protein sequence ID" value="TDQ04884.1"/>
    <property type="molecule type" value="Genomic_DNA"/>
</dbReference>
<dbReference type="Proteomes" id="UP000295444">
    <property type="component" value="Unassembled WGS sequence"/>
</dbReference>
<evidence type="ECO:0000256" key="1">
    <source>
        <dbReference type="SAM" id="Phobius"/>
    </source>
</evidence>
<dbReference type="NCBIfam" id="TIGR01167">
    <property type="entry name" value="LPXTG_anchor"/>
    <property type="match status" value="1"/>
</dbReference>
<proteinExistence type="predicted"/>
<sequence length="373" mass="39024">MGRRSIARVGAAVLTGSVALLVAALPAYADTPAHGTYQPGGEDGYSVKMQGENEALQTSLIKLKLDDGTVLQTYCVQIDVNLDRQHGMTEKPWDSYPDKNLPFNQNRAKINWVLHNSYPAAHNGDLAAIAGDTAIQFHDGLDAREAITATQAAIWHFSDGKDMVAPNQGDADDQADIVALYQYLTGPKNVGIEENENPSLALTPDSIKGKSGDKLGPFTIKTNGTIKELTSELPEGVKITDADGKAIASGTLKNGSKVYLSVPADAAAGSATLTVKANAHFDTGRLFVGDNYAEKPSQTLIVATGTDTELEASANASWTVAPKTTTTTPPAPQGSNGGGLANTGASIFVPVLVGVVLVGAGVGALLFQRRRRA</sequence>
<keyword evidence="1" id="KW-0812">Transmembrane</keyword>
<feature type="transmembrane region" description="Helical" evidence="1">
    <location>
        <begin position="347"/>
        <end position="367"/>
    </location>
</feature>
<dbReference type="NCBIfam" id="TIGR03934">
    <property type="entry name" value="TQXA_dom"/>
    <property type="match status" value="1"/>
</dbReference>
<evidence type="ECO:0000313" key="5">
    <source>
        <dbReference type="Proteomes" id="UP000295444"/>
    </source>
</evidence>
<reference evidence="4 5" key="1">
    <citation type="submission" date="2019-03" db="EMBL/GenBank/DDBJ databases">
        <title>Genomic Encyclopedia of Type Strains, Phase IV (KMG-IV): sequencing the most valuable type-strain genomes for metagenomic binning, comparative biology and taxonomic classification.</title>
        <authorList>
            <person name="Goeker M."/>
        </authorList>
    </citation>
    <scope>NUCLEOTIDE SEQUENCE [LARGE SCALE GENOMIC DNA]</scope>
    <source>
        <strain evidence="4 5">DSM 45361</strain>
    </source>
</reference>
<feature type="domain" description="Thioester" evidence="3">
    <location>
        <begin position="73"/>
        <end position="189"/>
    </location>
</feature>
<keyword evidence="2" id="KW-0732">Signal</keyword>
<feature type="chain" id="PRO_5020300142" evidence="2">
    <location>
        <begin position="30"/>
        <end position="373"/>
    </location>
</feature>
<keyword evidence="1" id="KW-0472">Membrane</keyword>
<dbReference type="Gene3D" id="1.10.150.480">
    <property type="match status" value="1"/>
</dbReference>
<evidence type="ECO:0000256" key="2">
    <source>
        <dbReference type="SAM" id="SignalP"/>
    </source>
</evidence>
<evidence type="ECO:0000259" key="3">
    <source>
        <dbReference type="Pfam" id="PF08341"/>
    </source>
</evidence>
<dbReference type="AlphaFoldDB" id="A0A4R6SLX3"/>
<dbReference type="Pfam" id="PF08341">
    <property type="entry name" value="TED"/>
    <property type="match status" value="1"/>
</dbReference>
<gene>
    <name evidence="4" type="ORF">EV186_101845</name>
</gene>
<evidence type="ECO:0000313" key="4">
    <source>
        <dbReference type="EMBL" id="TDQ04884.1"/>
    </source>
</evidence>
<dbReference type="OrthoDB" id="2676146at2"/>
<organism evidence="4 5">
    <name type="scientific">Labedaea rhizosphaerae</name>
    <dbReference type="NCBI Taxonomy" id="598644"/>
    <lineage>
        <taxon>Bacteria</taxon>
        <taxon>Bacillati</taxon>
        <taxon>Actinomycetota</taxon>
        <taxon>Actinomycetes</taxon>
        <taxon>Pseudonocardiales</taxon>
        <taxon>Pseudonocardiaceae</taxon>
        <taxon>Labedaea</taxon>
    </lineage>
</organism>
<accession>A0A4R6SLX3</accession>
<name>A0A4R6SLX3_LABRH</name>
<dbReference type="InterPro" id="IPR013552">
    <property type="entry name" value="Thioester_dom"/>
</dbReference>
<keyword evidence="1" id="KW-1133">Transmembrane helix</keyword>
<dbReference type="InterPro" id="IPR023849">
    <property type="entry name" value="TQXA_dom"/>
</dbReference>
<keyword evidence="5" id="KW-1185">Reference proteome</keyword>
<protein>
    <submittedName>
        <fullName evidence="4">LPXTG-motif cell wall-anchored protein/TQXA domain-containing protein</fullName>
    </submittedName>
</protein>
<feature type="signal peptide" evidence="2">
    <location>
        <begin position="1"/>
        <end position="29"/>
    </location>
</feature>